<feature type="transmembrane region" description="Helical" evidence="1">
    <location>
        <begin position="69"/>
        <end position="89"/>
    </location>
</feature>
<organism evidence="2 3">
    <name type="scientific">Blautia ammoniilytica</name>
    <dbReference type="NCBI Taxonomy" id="2981782"/>
    <lineage>
        <taxon>Bacteria</taxon>
        <taxon>Bacillati</taxon>
        <taxon>Bacillota</taxon>
        <taxon>Clostridia</taxon>
        <taxon>Lachnospirales</taxon>
        <taxon>Lachnospiraceae</taxon>
        <taxon>Blautia</taxon>
    </lineage>
</organism>
<protein>
    <submittedName>
        <fullName evidence="2">DUF1275 domain-containing protein</fullName>
    </submittedName>
</protein>
<name>A0ABT2TVT1_9FIRM</name>
<feature type="transmembrane region" description="Helical" evidence="1">
    <location>
        <begin position="153"/>
        <end position="173"/>
    </location>
</feature>
<dbReference type="Pfam" id="PF06912">
    <property type="entry name" value="DUF1275"/>
    <property type="match status" value="1"/>
</dbReference>
<comment type="caution">
    <text evidence="2">The sequence shown here is derived from an EMBL/GenBank/DDBJ whole genome shotgun (WGS) entry which is preliminary data.</text>
</comment>
<dbReference type="Proteomes" id="UP001652409">
    <property type="component" value="Unassembled WGS sequence"/>
</dbReference>
<evidence type="ECO:0000313" key="2">
    <source>
        <dbReference type="EMBL" id="MCU6765881.1"/>
    </source>
</evidence>
<proteinExistence type="predicted"/>
<keyword evidence="1" id="KW-1133">Transmembrane helix</keyword>
<feature type="transmembrane region" description="Helical" evidence="1">
    <location>
        <begin position="212"/>
        <end position="229"/>
    </location>
</feature>
<dbReference type="PANTHER" id="PTHR37314:SF4">
    <property type="entry name" value="UPF0700 TRANSMEMBRANE PROTEIN YOAK"/>
    <property type="match status" value="1"/>
</dbReference>
<dbReference type="EMBL" id="JAOQJL010000019">
    <property type="protein sequence ID" value="MCU6765881.1"/>
    <property type="molecule type" value="Genomic_DNA"/>
</dbReference>
<reference evidence="2 3" key="1">
    <citation type="journal article" date="2021" name="ISME Commun">
        <title>Automated analysis of genomic sequences facilitates high-throughput and comprehensive description of bacteria.</title>
        <authorList>
            <person name="Hitch T.C.A."/>
        </authorList>
    </citation>
    <scope>NUCLEOTIDE SEQUENCE [LARGE SCALE GENOMIC DNA]</scope>
    <source>
        <strain evidence="2 3">Sanger_23</strain>
    </source>
</reference>
<keyword evidence="1" id="KW-0812">Transmembrane</keyword>
<dbReference type="InterPro" id="IPR010699">
    <property type="entry name" value="DUF1275"/>
</dbReference>
<evidence type="ECO:0000313" key="3">
    <source>
        <dbReference type="Proteomes" id="UP001652409"/>
    </source>
</evidence>
<keyword evidence="1" id="KW-0472">Membrane</keyword>
<sequence>METKHHEHHHLFSDASDVQMSEAFVNSAFLALSGGFQDAYTYNVRDEVFSNAQTGNVVLLSQHLLAGDWGIALRYLLPVLSFALGVFFAEKIQGKFKNARRLHWRQGILAAEIVILFLVGFVPSTMNMLATILVSFACAMQVQTFRKIHGYSYASTMCIGNLRSGTAALSAYWRRKDPKKLEQAGYYFGIIFLFALGAGVGGNLSIAYGYKMIWVCSGLLLISFFLMFIERFKASND</sequence>
<dbReference type="PANTHER" id="PTHR37314">
    <property type="entry name" value="SLR0142 PROTEIN"/>
    <property type="match status" value="1"/>
</dbReference>
<accession>A0ABT2TVT1</accession>
<keyword evidence="3" id="KW-1185">Reference proteome</keyword>
<feature type="transmembrane region" description="Helical" evidence="1">
    <location>
        <begin position="185"/>
        <end position="206"/>
    </location>
</feature>
<feature type="transmembrane region" description="Helical" evidence="1">
    <location>
        <begin position="109"/>
        <end position="133"/>
    </location>
</feature>
<dbReference type="RefSeq" id="WP_262582798.1">
    <property type="nucleotide sequence ID" value="NZ_JAOQJL010000019.1"/>
</dbReference>
<gene>
    <name evidence="2" type="ORF">OCV61_10720</name>
</gene>
<evidence type="ECO:0000256" key="1">
    <source>
        <dbReference type="SAM" id="Phobius"/>
    </source>
</evidence>